<sequence length="244" mass="27678">MNYKKYIILLLIPISLISCHSIKVNHATMHTASTTPMALGVIGMQHNKMMHSDFKETAIPTYKEAIRVGVNTTTFNLDAYKAYTQHSKNNKQGVTYVDSLKTKPSFLQLKITDRVTLLSELKKEENQATLAYLKNQENARMVTGVSIALPESLIIEISNAEAVFLINEKYKQYQLSLVRDGKSYKTIDFSSATVFGYRLSHFCWGISGKRKVVLLDIIDEKASCPTNTYKNAEKAKEKMDYFKL</sequence>
<feature type="chain" id="PRO_5047227109" description="Lipoprotein" evidence="1">
    <location>
        <begin position="21"/>
        <end position="244"/>
    </location>
</feature>
<comment type="caution">
    <text evidence="2">The sequence shown here is derived from an EMBL/GenBank/DDBJ whole genome shotgun (WGS) entry which is preliminary data.</text>
</comment>
<reference evidence="3" key="1">
    <citation type="journal article" date="2019" name="Int. J. Syst. Evol. Microbiol.">
        <title>The Global Catalogue of Microorganisms (GCM) 10K type strain sequencing project: providing services to taxonomists for standard genome sequencing and annotation.</title>
        <authorList>
            <consortium name="The Broad Institute Genomics Platform"/>
            <consortium name="The Broad Institute Genome Sequencing Center for Infectious Disease"/>
            <person name="Wu L."/>
            <person name="Ma J."/>
        </authorList>
    </citation>
    <scope>NUCLEOTIDE SEQUENCE [LARGE SCALE GENOMIC DNA]</scope>
    <source>
        <strain evidence="3">DT92</strain>
    </source>
</reference>
<name>A0ABW5ATY5_9FLAO</name>
<evidence type="ECO:0000256" key="1">
    <source>
        <dbReference type="SAM" id="SignalP"/>
    </source>
</evidence>
<evidence type="ECO:0000313" key="3">
    <source>
        <dbReference type="Proteomes" id="UP001597344"/>
    </source>
</evidence>
<organism evidence="2 3">
    <name type="scientific">Aquimarina celericrescens</name>
    <dbReference type="NCBI Taxonomy" id="1964542"/>
    <lineage>
        <taxon>Bacteria</taxon>
        <taxon>Pseudomonadati</taxon>
        <taxon>Bacteroidota</taxon>
        <taxon>Flavobacteriia</taxon>
        <taxon>Flavobacteriales</taxon>
        <taxon>Flavobacteriaceae</taxon>
        <taxon>Aquimarina</taxon>
    </lineage>
</organism>
<dbReference type="Proteomes" id="UP001597344">
    <property type="component" value="Unassembled WGS sequence"/>
</dbReference>
<evidence type="ECO:0008006" key="4">
    <source>
        <dbReference type="Google" id="ProtNLM"/>
    </source>
</evidence>
<evidence type="ECO:0000313" key="2">
    <source>
        <dbReference type="EMBL" id="MFD2185950.1"/>
    </source>
</evidence>
<proteinExistence type="predicted"/>
<keyword evidence="3" id="KW-1185">Reference proteome</keyword>
<dbReference type="PROSITE" id="PS51257">
    <property type="entry name" value="PROKAR_LIPOPROTEIN"/>
    <property type="match status" value="1"/>
</dbReference>
<gene>
    <name evidence="2" type="ORF">ACFSJT_04040</name>
</gene>
<dbReference type="RefSeq" id="WP_378318938.1">
    <property type="nucleotide sequence ID" value="NZ_JBHUHY010000003.1"/>
</dbReference>
<feature type="signal peptide" evidence="1">
    <location>
        <begin position="1"/>
        <end position="20"/>
    </location>
</feature>
<dbReference type="EMBL" id="JBHUHY010000003">
    <property type="protein sequence ID" value="MFD2185950.1"/>
    <property type="molecule type" value="Genomic_DNA"/>
</dbReference>
<keyword evidence="1" id="KW-0732">Signal</keyword>
<accession>A0ABW5ATY5</accession>
<protein>
    <recommendedName>
        <fullName evidence="4">Lipoprotein</fullName>
    </recommendedName>
</protein>